<dbReference type="AlphaFoldDB" id="A0A9P0LG16"/>
<dbReference type="EMBL" id="CAKOFQ010007141">
    <property type="protein sequence ID" value="CAH1992379.1"/>
    <property type="molecule type" value="Genomic_DNA"/>
</dbReference>
<evidence type="ECO:0000313" key="1">
    <source>
        <dbReference type="EMBL" id="CAH1992379.1"/>
    </source>
</evidence>
<gene>
    <name evidence="1" type="ORF">ACAOBT_LOCUS20816</name>
</gene>
<proteinExistence type="predicted"/>
<sequence>MERFKDTHVIRRDCVRKTVKQFLQDWPMFQYLRREVLVNLDFEILFPDKALSLYNN</sequence>
<keyword evidence="2" id="KW-1185">Reference proteome</keyword>
<dbReference type="OrthoDB" id="7490353at2759"/>
<evidence type="ECO:0000313" key="2">
    <source>
        <dbReference type="Proteomes" id="UP001152888"/>
    </source>
</evidence>
<comment type="caution">
    <text evidence="1">The sequence shown here is derived from an EMBL/GenBank/DDBJ whole genome shotgun (WGS) entry which is preliminary data.</text>
</comment>
<protein>
    <submittedName>
        <fullName evidence="1">Uncharacterized protein</fullName>
    </submittedName>
</protein>
<reference evidence="1" key="1">
    <citation type="submission" date="2022-03" db="EMBL/GenBank/DDBJ databases">
        <authorList>
            <person name="Sayadi A."/>
        </authorList>
    </citation>
    <scope>NUCLEOTIDE SEQUENCE</scope>
</reference>
<dbReference type="Proteomes" id="UP001152888">
    <property type="component" value="Unassembled WGS sequence"/>
</dbReference>
<organism evidence="1 2">
    <name type="scientific">Acanthoscelides obtectus</name>
    <name type="common">Bean weevil</name>
    <name type="synonym">Bruchus obtectus</name>
    <dbReference type="NCBI Taxonomy" id="200917"/>
    <lineage>
        <taxon>Eukaryota</taxon>
        <taxon>Metazoa</taxon>
        <taxon>Ecdysozoa</taxon>
        <taxon>Arthropoda</taxon>
        <taxon>Hexapoda</taxon>
        <taxon>Insecta</taxon>
        <taxon>Pterygota</taxon>
        <taxon>Neoptera</taxon>
        <taxon>Endopterygota</taxon>
        <taxon>Coleoptera</taxon>
        <taxon>Polyphaga</taxon>
        <taxon>Cucujiformia</taxon>
        <taxon>Chrysomeloidea</taxon>
        <taxon>Chrysomelidae</taxon>
        <taxon>Bruchinae</taxon>
        <taxon>Bruchini</taxon>
        <taxon>Acanthoscelides</taxon>
    </lineage>
</organism>
<accession>A0A9P0LG16</accession>
<name>A0A9P0LG16_ACAOB</name>